<name>A0ABV1PKT6_9ENTR</name>
<dbReference type="EMBL" id="JBEHGX010000002">
    <property type="protein sequence ID" value="MER0125429.1"/>
    <property type="molecule type" value="Genomic_DNA"/>
</dbReference>
<reference evidence="1 2" key="1">
    <citation type="submission" date="2024-06" db="EMBL/GenBank/DDBJ databases">
        <title>Fanconibacter daqui strain Q02 whole shotgun sequencing project.</title>
        <authorList>
            <person name="Rodrigues J.W.A."/>
            <person name="Viana L.C."/>
            <person name="Vieira E.C."/>
            <person name="Souza F.O.L."/>
            <person name="Alegria O.C."/>
            <person name="Patroca S."/>
            <person name="Cruz A.C.R."/>
            <person name="Nunes A.R.C."/>
        </authorList>
    </citation>
    <scope>NUCLEOTIDE SEQUENCE [LARGE SCALE GENOMIC DNA]</scope>
    <source>
        <strain evidence="1 2">Q02</strain>
    </source>
</reference>
<gene>
    <name evidence="1" type="primary">yncL</name>
    <name evidence="1" type="ORF">ABQG75_06740</name>
</gene>
<protein>
    <submittedName>
        <fullName evidence="1">Stress response membrane protein YncL</fullName>
    </submittedName>
</protein>
<evidence type="ECO:0000313" key="2">
    <source>
        <dbReference type="Proteomes" id="UP001447374"/>
    </source>
</evidence>
<dbReference type="RefSeq" id="WP_071788503.1">
    <property type="nucleotide sequence ID" value="NZ_BMKJ01000002.1"/>
</dbReference>
<accession>A0ABV1PKT6</accession>
<dbReference type="NCBIfam" id="NF000537">
    <property type="entry name" value="YncL"/>
    <property type="match status" value="1"/>
</dbReference>
<evidence type="ECO:0000313" key="1">
    <source>
        <dbReference type="EMBL" id="MER0125429.1"/>
    </source>
</evidence>
<organism evidence="1 2">
    <name type="scientific">Franconibacter daqui</name>
    <dbReference type="NCBI Taxonomy" id="2047724"/>
    <lineage>
        <taxon>Bacteria</taxon>
        <taxon>Pseudomonadati</taxon>
        <taxon>Pseudomonadota</taxon>
        <taxon>Gammaproteobacteria</taxon>
        <taxon>Enterobacterales</taxon>
        <taxon>Enterobacteriaceae</taxon>
        <taxon>Franconibacter</taxon>
    </lineage>
</organism>
<dbReference type="InterPro" id="IPR049611">
    <property type="entry name" value="YncL"/>
</dbReference>
<dbReference type="Proteomes" id="UP001447374">
    <property type="component" value="Unassembled WGS sequence"/>
</dbReference>
<comment type="caution">
    <text evidence="1">The sequence shown here is derived from an EMBL/GenBank/DDBJ whole genome shotgun (WGS) entry which is preliminary data.</text>
</comment>
<keyword evidence="2" id="KW-1185">Reference proteome</keyword>
<proteinExistence type="predicted"/>
<sequence length="30" mass="3276">MNVSSKTVILLNCLAAAGLLLTLSVRFQWL</sequence>